<dbReference type="EMBL" id="FNIE01000024">
    <property type="protein sequence ID" value="SDP32770.1"/>
    <property type="molecule type" value="Genomic_DNA"/>
</dbReference>
<name>A0A1H0RTR1_9ACTN</name>
<proteinExistence type="predicted"/>
<keyword evidence="1" id="KW-0472">Membrane</keyword>
<evidence type="ECO:0000256" key="1">
    <source>
        <dbReference type="SAM" id="Phobius"/>
    </source>
</evidence>
<keyword evidence="1" id="KW-1133">Transmembrane helix</keyword>
<accession>A0A1H0RTR1</accession>
<organism evidence="2 3">
    <name type="scientific">Actinacidiphila guanduensis</name>
    <dbReference type="NCBI Taxonomy" id="310781"/>
    <lineage>
        <taxon>Bacteria</taxon>
        <taxon>Bacillati</taxon>
        <taxon>Actinomycetota</taxon>
        <taxon>Actinomycetes</taxon>
        <taxon>Kitasatosporales</taxon>
        <taxon>Streptomycetaceae</taxon>
        <taxon>Actinacidiphila</taxon>
    </lineage>
</organism>
<dbReference type="STRING" id="310781.SAMN05216259_1241"/>
<dbReference type="AlphaFoldDB" id="A0A1H0RTR1"/>
<sequence length="103" mass="10678">MDYCYTCRRHLNGAYSCPGCGTPADRLTVPPAGDTAPLPLVSEGLPDGLGDGGAYGEEFGAGGGRAARRVEERRKAARRAKRGRRRVAVYGVGAVAVVGALAM</sequence>
<feature type="transmembrane region" description="Helical" evidence="1">
    <location>
        <begin position="83"/>
        <end position="102"/>
    </location>
</feature>
<evidence type="ECO:0000313" key="3">
    <source>
        <dbReference type="Proteomes" id="UP000199341"/>
    </source>
</evidence>
<feature type="non-terminal residue" evidence="2">
    <location>
        <position position="103"/>
    </location>
</feature>
<evidence type="ECO:0000313" key="2">
    <source>
        <dbReference type="EMBL" id="SDP32770.1"/>
    </source>
</evidence>
<dbReference type="Proteomes" id="UP000199341">
    <property type="component" value="Unassembled WGS sequence"/>
</dbReference>
<keyword evidence="1" id="KW-0812">Transmembrane</keyword>
<protein>
    <submittedName>
        <fullName evidence="2">Uncharacterized protein</fullName>
    </submittedName>
</protein>
<gene>
    <name evidence="2" type="ORF">SAMN05216259_1241</name>
</gene>
<keyword evidence="3" id="KW-1185">Reference proteome</keyword>
<reference evidence="2 3" key="1">
    <citation type="submission" date="2016-10" db="EMBL/GenBank/DDBJ databases">
        <authorList>
            <person name="de Groot N.N."/>
        </authorList>
    </citation>
    <scope>NUCLEOTIDE SEQUENCE [LARGE SCALE GENOMIC DNA]</scope>
    <source>
        <strain evidence="2 3">CGMCC 4.2022</strain>
    </source>
</reference>